<feature type="chain" id="PRO_5043960134" evidence="1">
    <location>
        <begin position="18"/>
        <end position="236"/>
    </location>
</feature>
<evidence type="ECO:0000313" key="3">
    <source>
        <dbReference type="Proteomes" id="UP001338582"/>
    </source>
</evidence>
<dbReference type="Proteomes" id="UP001338582">
    <property type="component" value="Chromosome 5"/>
</dbReference>
<accession>A0AAX4HDR9</accession>
<dbReference type="EMBL" id="CP138898">
    <property type="protein sequence ID" value="WPK26768.1"/>
    <property type="molecule type" value="Genomic_DNA"/>
</dbReference>
<sequence length="236" mass="26247">MLPQLVLAVLLVVATSAANTFEKFQFHLIRSNNDVTPSVLRTYGLVAVKDDNSIIVPDAFDVSSNPTTVEQSGFKWYNFKFLTTLHYTQTQISSKPPNVTVWDTIPLQGCVDNRFSDTVTTISRTYTRTLLFEAGPHIFVSVLGLEVGVLAHLGYFNARDEKLTCDVSPGQRLQLHSNIATMNVDVHLQRNITVVKTFLGSERLIFSGWFMPTDPSPLTFQSTSLACVTNLSLLQC</sequence>
<keyword evidence="1" id="KW-0732">Signal</keyword>
<protein>
    <submittedName>
        <fullName evidence="2">Uncharacterized protein</fullName>
    </submittedName>
</protein>
<proteinExistence type="predicted"/>
<dbReference type="GeneID" id="88175190"/>
<name>A0AAX4HDR9_9ASCO</name>
<evidence type="ECO:0000313" key="2">
    <source>
        <dbReference type="EMBL" id="WPK26768.1"/>
    </source>
</evidence>
<keyword evidence="3" id="KW-1185">Reference proteome</keyword>
<feature type="signal peptide" evidence="1">
    <location>
        <begin position="1"/>
        <end position="17"/>
    </location>
</feature>
<dbReference type="AlphaFoldDB" id="A0AAX4HDR9"/>
<dbReference type="RefSeq" id="XP_062879147.1">
    <property type="nucleotide sequence ID" value="XM_063023077.1"/>
</dbReference>
<evidence type="ECO:0000256" key="1">
    <source>
        <dbReference type="SAM" id="SignalP"/>
    </source>
</evidence>
<dbReference type="KEGG" id="asau:88175190"/>
<reference evidence="2 3" key="1">
    <citation type="submission" date="2023-10" db="EMBL/GenBank/DDBJ databases">
        <title>Draft Genome Sequence of Candida saopaulonensis from a very Premature Infant with Sepsis.</title>
        <authorList>
            <person name="Ning Y."/>
            <person name="Dai R."/>
            <person name="Xiao M."/>
            <person name="Xu Y."/>
            <person name="Yan Q."/>
            <person name="Zhang L."/>
        </authorList>
    </citation>
    <scope>NUCLEOTIDE SEQUENCE [LARGE SCALE GENOMIC DNA]</scope>
    <source>
        <strain evidence="2 3">19XY460</strain>
    </source>
</reference>
<gene>
    <name evidence="2" type="ORF">PUMCH_004129</name>
</gene>
<organism evidence="2 3">
    <name type="scientific">Australozyma saopauloensis</name>
    <dbReference type="NCBI Taxonomy" id="291208"/>
    <lineage>
        <taxon>Eukaryota</taxon>
        <taxon>Fungi</taxon>
        <taxon>Dikarya</taxon>
        <taxon>Ascomycota</taxon>
        <taxon>Saccharomycotina</taxon>
        <taxon>Pichiomycetes</taxon>
        <taxon>Metschnikowiaceae</taxon>
        <taxon>Australozyma</taxon>
    </lineage>
</organism>